<name>A0ABU0L377_9BACL</name>
<dbReference type="Pfam" id="PF14040">
    <property type="entry name" value="DNase_NucA_NucB"/>
    <property type="match status" value="1"/>
</dbReference>
<organism evidence="3 4">
    <name type="scientific">Paenibacillus brasilensis</name>
    <dbReference type="NCBI Taxonomy" id="128574"/>
    <lineage>
        <taxon>Bacteria</taxon>
        <taxon>Bacillati</taxon>
        <taxon>Bacillota</taxon>
        <taxon>Bacilli</taxon>
        <taxon>Bacillales</taxon>
        <taxon>Paenibacillaceae</taxon>
        <taxon>Paenibacillus</taxon>
    </lineage>
</organism>
<evidence type="ECO:0000256" key="1">
    <source>
        <dbReference type="SAM" id="SignalP"/>
    </source>
</evidence>
<dbReference type="EMBL" id="JAUSWA010000023">
    <property type="protein sequence ID" value="MDQ0495518.1"/>
    <property type="molecule type" value="Genomic_DNA"/>
</dbReference>
<accession>A0ABU0L377</accession>
<feature type="domain" description="Deoxyribonuclease NucA/NucB" evidence="2">
    <location>
        <begin position="72"/>
        <end position="138"/>
    </location>
</feature>
<protein>
    <recommendedName>
        <fullName evidence="2">Deoxyribonuclease NucA/NucB domain-containing protein</fullName>
    </recommendedName>
</protein>
<feature type="chain" id="PRO_5045330761" description="Deoxyribonuclease NucA/NucB domain-containing protein" evidence="1">
    <location>
        <begin position="25"/>
        <end position="145"/>
    </location>
</feature>
<gene>
    <name evidence="3" type="ORF">QOZ95_003698</name>
</gene>
<evidence type="ECO:0000259" key="2">
    <source>
        <dbReference type="Pfam" id="PF14040"/>
    </source>
</evidence>
<keyword evidence="1" id="KW-0732">Signal</keyword>
<reference evidence="3 4" key="1">
    <citation type="submission" date="2023-07" db="EMBL/GenBank/DDBJ databases">
        <title>Genomic Encyclopedia of Type Strains, Phase IV (KMG-IV): sequencing the most valuable type-strain genomes for metagenomic binning, comparative biology and taxonomic classification.</title>
        <authorList>
            <person name="Goeker M."/>
        </authorList>
    </citation>
    <scope>NUCLEOTIDE SEQUENCE [LARGE SCALE GENOMIC DNA]</scope>
    <source>
        <strain evidence="3 4">DSM 14914</strain>
    </source>
</reference>
<comment type="caution">
    <text evidence="3">The sequence shown here is derived from an EMBL/GenBank/DDBJ whole genome shotgun (WGS) entry which is preliminary data.</text>
</comment>
<proteinExistence type="predicted"/>
<dbReference type="InterPro" id="IPR029476">
    <property type="entry name" value="DNase_NucA_NucB"/>
</dbReference>
<evidence type="ECO:0000313" key="4">
    <source>
        <dbReference type="Proteomes" id="UP001242811"/>
    </source>
</evidence>
<evidence type="ECO:0000313" key="3">
    <source>
        <dbReference type="EMBL" id="MDQ0495518.1"/>
    </source>
</evidence>
<keyword evidence="4" id="KW-1185">Reference proteome</keyword>
<dbReference type="Proteomes" id="UP001242811">
    <property type="component" value="Unassembled WGS sequence"/>
</dbReference>
<feature type="signal peptide" evidence="1">
    <location>
        <begin position="1"/>
        <end position="24"/>
    </location>
</feature>
<sequence length="145" mass="16098">MKKKLLSFISVVLLAAGAYWFRGADLLTKTTEENPSSSAQFTLHFPTDRYPQTAQHIKEAIQTGKSSVCTIDREGAEQNRKQSLAGVPARKGYDRDEWPMAMCSEGGKGANVKYIAPKDNRGAGSWVSHQLDEYEDGTRVKFVVK</sequence>
<dbReference type="RefSeq" id="WP_152378761.1">
    <property type="nucleotide sequence ID" value="NZ_CP045298.1"/>
</dbReference>